<dbReference type="EMBL" id="DF196808">
    <property type="protein sequence ID" value="GAD28602.1"/>
    <property type="molecule type" value="Genomic_DNA"/>
</dbReference>
<dbReference type="AlphaFoldDB" id="V5F6Y6"/>
<dbReference type="PANTHER" id="PTHR36449:SF1">
    <property type="entry name" value="ACETYLTRANSFERASE"/>
    <property type="match status" value="1"/>
</dbReference>
<keyword evidence="3" id="KW-1277">Toxin-antitoxin system</keyword>
<dbReference type="eggNOG" id="COG0456">
    <property type="taxonomic scope" value="Bacteria"/>
</dbReference>
<dbReference type="Gene3D" id="3.40.630.30">
    <property type="match status" value="1"/>
</dbReference>
<dbReference type="Proteomes" id="UP000030675">
    <property type="component" value="Unassembled WGS sequence"/>
</dbReference>
<evidence type="ECO:0000256" key="5">
    <source>
        <dbReference type="ARBA" id="ARBA00023315"/>
    </source>
</evidence>
<comment type="similarity">
    <text evidence="1">Belongs to the acetyltransferase family. GNAT subfamily.</text>
</comment>
<evidence type="ECO:0000259" key="7">
    <source>
        <dbReference type="Pfam" id="PF13673"/>
    </source>
</evidence>
<name>V5F6Y6_PHOLE</name>
<keyword evidence="2" id="KW-0678">Repressor</keyword>
<evidence type="ECO:0000256" key="2">
    <source>
        <dbReference type="ARBA" id="ARBA00022491"/>
    </source>
</evidence>
<proteinExistence type="inferred from homology"/>
<gene>
    <name evidence="8" type="ORF">PLEI_0244</name>
</gene>
<feature type="domain" description="N-acetyltransferase" evidence="7">
    <location>
        <begin position="60"/>
        <end position="117"/>
    </location>
</feature>
<accession>V5F6Y6</accession>
<keyword evidence="5" id="KW-0012">Acyltransferase</keyword>
<dbReference type="PANTHER" id="PTHR36449">
    <property type="entry name" value="ACETYLTRANSFERASE-RELATED"/>
    <property type="match status" value="1"/>
</dbReference>
<evidence type="ECO:0000256" key="6">
    <source>
        <dbReference type="ARBA" id="ARBA00049880"/>
    </source>
</evidence>
<dbReference type="Pfam" id="PF13673">
    <property type="entry name" value="Acetyltransf_10"/>
    <property type="match status" value="1"/>
</dbReference>
<evidence type="ECO:0000313" key="8">
    <source>
        <dbReference type="EMBL" id="GAD28602.1"/>
    </source>
</evidence>
<organism evidence="8 9">
    <name type="scientific">Photobacterium leiognathi lrivu.4.1</name>
    <dbReference type="NCBI Taxonomy" id="1248232"/>
    <lineage>
        <taxon>Bacteria</taxon>
        <taxon>Pseudomonadati</taxon>
        <taxon>Pseudomonadota</taxon>
        <taxon>Gammaproteobacteria</taxon>
        <taxon>Vibrionales</taxon>
        <taxon>Vibrionaceae</taxon>
        <taxon>Photobacterium</taxon>
    </lineage>
</organism>
<evidence type="ECO:0000256" key="4">
    <source>
        <dbReference type="ARBA" id="ARBA00022679"/>
    </source>
</evidence>
<dbReference type="GO" id="GO:0016746">
    <property type="term" value="F:acyltransferase activity"/>
    <property type="evidence" value="ECO:0007669"/>
    <property type="project" value="UniProtKB-KW"/>
</dbReference>
<evidence type="ECO:0000256" key="1">
    <source>
        <dbReference type="ARBA" id="ARBA00009342"/>
    </source>
</evidence>
<protein>
    <submittedName>
        <fullName evidence="8">GCN5-related N-acetyltransferase</fullName>
    </submittedName>
</protein>
<dbReference type="HOGENOM" id="CLU_101288_3_2_6"/>
<evidence type="ECO:0000313" key="9">
    <source>
        <dbReference type="Proteomes" id="UP000030675"/>
    </source>
</evidence>
<comment type="catalytic activity">
    <reaction evidence="6">
        <text>glycyl-tRNA(Gly) + acetyl-CoA = N-acetylglycyl-tRNA(Gly) + CoA + H(+)</text>
        <dbReference type="Rhea" id="RHEA:81867"/>
        <dbReference type="Rhea" id="RHEA-COMP:9683"/>
        <dbReference type="Rhea" id="RHEA-COMP:19766"/>
        <dbReference type="ChEBI" id="CHEBI:15378"/>
        <dbReference type="ChEBI" id="CHEBI:57287"/>
        <dbReference type="ChEBI" id="CHEBI:57288"/>
        <dbReference type="ChEBI" id="CHEBI:78522"/>
        <dbReference type="ChEBI" id="CHEBI:232036"/>
    </reaction>
</comment>
<sequence length="144" mass="16304">MIKECEAMVSRPYLLCFKSDDSKYVVKGYYTLGSHSLEKVELRGNTKRNCPYKSAPAIIIGKLAVCESVQGQKLGMRLLSHAIKTSHAASKAVGVYALVLHARKGTESFYEQAGWIRGKFDDSLFIYPLKQYENEMKKLYLSRL</sequence>
<dbReference type="SUPFAM" id="SSF55729">
    <property type="entry name" value="Acyl-CoA N-acyltransferases (Nat)"/>
    <property type="match status" value="1"/>
</dbReference>
<dbReference type="InterPro" id="IPR016181">
    <property type="entry name" value="Acyl_CoA_acyltransferase"/>
</dbReference>
<keyword evidence="4 8" id="KW-0808">Transferase</keyword>
<evidence type="ECO:0000256" key="3">
    <source>
        <dbReference type="ARBA" id="ARBA00022649"/>
    </source>
</evidence>
<reference evidence="9" key="1">
    <citation type="submission" date="2012-12" db="EMBL/GenBank/DDBJ databases">
        <title>Genome Sequence of Photobacterium leiognathi lrivu.4.1.</title>
        <authorList>
            <person name="Urbanczyk H."/>
            <person name="Ogura Y."/>
            <person name="Hayashi T."/>
            <person name="Dunlap P.V."/>
        </authorList>
    </citation>
    <scope>NUCLEOTIDE SEQUENCE [LARGE SCALE GENOMIC DNA]</scope>
    <source>
        <strain evidence="9">lrivu.4.1</strain>
    </source>
</reference>
<dbReference type="InterPro" id="IPR000182">
    <property type="entry name" value="GNAT_dom"/>
</dbReference>